<evidence type="ECO:0000256" key="2">
    <source>
        <dbReference type="ARBA" id="ARBA00022723"/>
    </source>
</evidence>
<dbReference type="PROSITE" id="PS00198">
    <property type="entry name" value="4FE4S_FER_1"/>
    <property type="match status" value="1"/>
</dbReference>
<dbReference type="PROSITE" id="PS51379">
    <property type="entry name" value="4FE4S_FER_2"/>
    <property type="match status" value="2"/>
</dbReference>
<dbReference type="EMBL" id="QSRJ01000005">
    <property type="protein sequence ID" value="RGL10413.1"/>
    <property type="molecule type" value="Genomic_DNA"/>
</dbReference>
<evidence type="ECO:0000313" key="6">
    <source>
        <dbReference type="EMBL" id="RGL10413.1"/>
    </source>
</evidence>
<evidence type="ECO:0000256" key="4">
    <source>
        <dbReference type="ARBA" id="ARBA00023014"/>
    </source>
</evidence>
<reference evidence="6 7" key="1">
    <citation type="submission" date="2018-08" db="EMBL/GenBank/DDBJ databases">
        <title>A genome reference for cultivated species of the human gut microbiota.</title>
        <authorList>
            <person name="Zou Y."/>
            <person name="Xue W."/>
            <person name="Luo G."/>
        </authorList>
    </citation>
    <scope>NUCLEOTIDE SEQUENCE [LARGE SCALE GENOMIC DNA]</scope>
    <source>
        <strain evidence="6 7">TF08-14</strain>
    </source>
</reference>
<protein>
    <recommendedName>
        <fullName evidence="5">4Fe-4S ferredoxin-type domain-containing protein</fullName>
    </recommendedName>
</protein>
<dbReference type="GO" id="GO:0046872">
    <property type="term" value="F:metal ion binding"/>
    <property type="evidence" value="ECO:0007669"/>
    <property type="project" value="UniProtKB-KW"/>
</dbReference>
<dbReference type="InterPro" id="IPR029039">
    <property type="entry name" value="Flavoprotein-like_sf"/>
</dbReference>
<dbReference type="GO" id="GO:0051539">
    <property type="term" value="F:4 iron, 4 sulfur cluster binding"/>
    <property type="evidence" value="ECO:0007669"/>
    <property type="project" value="UniProtKB-KW"/>
</dbReference>
<keyword evidence="3" id="KW-0408">Iron</keyword>
<dbReference type="PANTHER" id="PTHR43687:SF1">
    <property type="entry name" value="FERREDOXIN III"/>
    <property type="match status" value="1"/>
</dbReference>
<gene>
    <name evidence="6" type="ORF">DXC81_05100</name>
</gene>
<evidence type="ECO:0000259" key="5">
    <source>
        <dbReference type="PROSITE" id="PS51379"/>
    </source>
</evidence>
<sequence length="268" mass="27987">MEIKRVHALVFSGAGTTTAVARRFCESFAKASNQLGMPVEVEVDDITPAASAVPAIGANELVVVAVPSYGGRVPTPVASRLSKLGHVGAPAIMLVTYGNRAVDDTFIELADTLESKGMVPVGGAAVVAHHSLMTNVAQGRPDQDDLSVVDELARHASSKLAHAACARDARLGSVPGGRPYREFGGVPFKPRTDEELCVRCGACVVQCPVCAIDAEDPTKTDADACISCMRCIDVCPRGAREIGGGLTLGAARKAFAVKCAKRQKSYLL</sequence>
<dbReference type="PANTHER" id="PTHR43687">
    <property type="entry name" value="ADENYLYLSULFATE REDUCTASE, BETA SUBUNIT"/>
    <property type="match status" value="1"/>
</dbReference>
<dbReference type="Gene3D" id="3.40.50.360">
    <property type="match status" value="1"/>
</dbReference>
<name>A0A3E4QU81_9ACTN</name>
<keyword evidence="2" id="KW-0479">Metal-binding</keyword>
<dbReference type="Proteomes" id="UP000260943">
    <property type="component" value="Unassembled WGS sequence"/>
</dbReference>
<evidence type="ECO:0000256" key="3">
    <source>
        <dbReference type="ARBA" id="ARBA00023004"/>
    </source>
</evidence>
<organism evidence="6 7">
    <name type="scientific">Collinsella tanakaei</name>
    <dbReference type="NCBI Taxonomy" id="626935"/>
    <lineage>
        <taxon>Bacteria</taxon>
        <taxon>Bacillati</taxon>
        <taxon>Actinomycetota</taxon>
        <taxon>Coriobacteriia</taxon>
        <taxon>Coriobacteriales</taxon>
        <taxon>Coriobacteriaceae</taxon>
        <taxon>Collinsella</taxon>
    </lineage>
</organism>
<dbReference type="SUPFAM" id="SSF52218">
    <property type="entry name" value="Flavoproteins"/>
    <property type="match status" value="1"/>
</dbReference>
<feature type="domain" description="4Fe-4S ferredoxin-type" evidence="5">
    <location>
        <begin position="221"/>
        <end position="245"/>
    </location>
</feature>
<dbReference type="RefSeq" id="WP_117679479.1">
    <property type="nucleotide sequence ID" value="NZ_CALJOO010000055.1"/>
</dbReference>
<dbReference type="AlphaFoldDB" id="A0A3E4QU81"/>
<evidence type="ECO:0000313" key="7">
    <source>
        <dbReference type="Proteomes" id="UP000260943"/>
    </source>
</evidence>
<comment type="caution">
    <text evidence="6">The sequence shown here is derived from an EMBL/GenBank/DDBJ whole genome shotgun (WGS) entry which is preliminary data.</text>
</comment>
<dbReference type="InterPro" id="IPR017896">
    <property type="entry name" value="4Fe4S_Fe-S-bd"/>
</dbReference>
<dbReference type="Pfam" id="PF13187">
    <property type="entry name" value="Fer4_9"/>
    <property type="match status" value="1"/>
</dbReference>
<dbReference type="SUPFAM" id="SSF54862">
    <property type="entry name" value="4Fe-4S ferredoxins"/>
    <property type="match status" value="1"/>
</dbReference>
<dbReference type="InterPro" id="IPR050572">
    <property type="entry name" value="Fe-S_Ferredoxin"/>
</dbReference>
<accession>A0A3E4QU81</accession>
<dbReference type="Gene3D" id="3.30.70.20">
    <property type="match status" value="1"/>
</dbReference>
<feature type="domain" description="4Fe-4S ferredoxin-type" evidence="5">
    <location>
        <begin position="188"/>
        <end position="217"/>
    </location>
</feature>
<evidence type="ECO:0000256" key="1">
    <source>
        <dbReference type="ARBA" id="ARBA00022485"/>
    </source>
</evidence>
<dbReference type="InterPro" id="IPR017900">
    <property type="entry name" value="4Fe4S_Fe_S_CS"/>
</dbReference>
<keyword evidence="1" id="KW-0004">4Fe-4S</keyword>
<keyword evidence="4" id="KW-0411">Iron-sulfur</keyword>
<proteinExistence type="predicted"/>